<evidence type="ECO:0008006" key="5">
    <source>
        <dbReference type="Google" id="ProtNLM"/>
    </source>
</evidence>
<reference evidence="4" key="6">
    <citation type="submission" date="2011-05" db="EMBL/GenBank/DDBJ databases">
        <title>Complete sequence of Collimonas fungivorans Ter331.</title>
        <authorList>
            <person name="Leveau J.H."/>
        </authorList>
    </citation>
    <scope>NUCLEOTIDE SEQUENCE [LARGE SCALE GENOMIC DNA]</scope>
    <source>
        <strain evidence="4">Ter331</strain>
    </source>
</reference>
<dbReference type="eggNOG" id="COG0457">
    <property type="taxonomic scope" value="Bacteria"/>
</dbReference>
<feature type="repeat" description="TPR" evidence="1">
    <location>
        <begin position="150"/>
        <end position="183"/>
    </location>
</feature>
<feature type="compositionally biased region" description="Basic and acidic residues" evidence="2">
    <location>
        <begin position="337"/>
        <end position="350"/>
    </location>
</feature>
<dbReference type="KEGG" id="cfu:CFU_3171"/>
<reference evidence="3 4" key="4">
    <citation type="journal article" date="2010" name="Environ. Microbiol.">
        <title>The bacterial genus Collimonas: mycophagy, weathering and other adaptive solutions to life in oligotrophic soil environments.</title>
        <authorList>
            <person name="Leveau J.H."/>
            <person name="Uroz S."/>
            <person name="de Boer W."/>
        </authorList>
    </citation>
    <scope>NUCLEOTIDE SEQUENCE [LARGE SCALE GENOMIC DNA]</scope>
    <source>
        <strain evidence="3 4">Ter331</strain>
    </source>
</reference>
<name>G0AA62_COLFT</name>
<dbReference type="AlphaFoldDB" id="G0AA62"/>
<accession>G0AA62</accession>
<protein>
    <recommendedName>
        <fullName evidence="5">Tetratricopeptide repeat protein</fullName>
    </recommendedName>
</protein>
<dbReference type="STRING" id="1005048.CFU_3171"/>
<dbReference type="Pfam" id="PF13432">
    <property type="entry name" value="TPR_16"/>
    <property type="match status" value="2"/>
</dbReference>
<keyword evidence="1" id="KW-0802">TPR repeat</keyword>
<evidence type="ECO:0000256" key="1">
    <source>
        <dbReference type="PROSITE-ProRule" id="PRU00339"/>
    </source>
</evidence>
<feature type="region of interest" description="Disordered" evidence="2">
    <location>
        <begin position="327"/>
        <end position="356"/>
    </location>
</feature>
<dbReference type="InterPro" id="IPR011990">
    <property type="entry name" value="TPR-like_helical_dom_sf"/>
</dbReference>
<sequence length="449" mass="48643">MFLHQKIGRVIPLPIFVFSIERIAMSKLPKLRFAPIFMLLAAVGLTTALPMAGLAPLAHAADDSAKAETVRPEIGTPLQAAQALIKEEKYKEALAKIAETDAVANKTPYEIYSIDRLRGATAARAGDTKLAGSSFEAVVASGRLAPDEQAKIVRALGSLYYDAEDYPKAITWLSRSLKEGGNDAQTRTLLIQSYYLSNDIARATSELQKDIAADESAGKTPREQDLKLLVSCALKTNDKPAYLSSLEKLNTYYPKKEYWIDILSRVQSKPGFPDNLTLDLYRLKAAAVQLQTSVEFTDVAQLALLGGFPAEAKTILDKGYQSGILGSGPEAAKQKRLRDQANKGMADDQKSMAQSEASVNASKEGTGQLNLGYALVTAGQFDKGLALMENGLKKGGLKRPEEAKLHMGIAYQLAGQKDKAIQAFKSVQGTDSVADLARLWIVQVNHPLN</sequence>
<keyword evidence="4" id="KW-1185">Reference proteome</keyword>
<dbReference type="PROSITE" id="PS50005">
    <property type="entry name" value="TPR"/>
    <property type="match status" value="1"/>
</dbReference>
<gene>
    <name evidence="3" type="ordered locus">CFU_3171</name>
</gene>
<reference evidence="3 4" key="1">
    <citation type="journal article" date="2004" name="Environ. Microbiol.">
        <title>Phylogeny-function analysis of (meta)genomic libraries: screening for expression of ribosomal RNA genes by large-insert library fluorescent in situ hybridization (LIL-FISH).</title>
        <authorList>
            <person name="Leveau J.H."/>
            <person name="Gerards S."/>
            <person name="de Boer W."/>
            <person name="van Veen J.A."/>
        </authorList>
    </citation>
    <scope>NUCLEOTIDE SEQUENCE [LARGE SCALE GENOMIC DNA]</scope>
    <source>
        <strain evidence="3 4">Ter331</strain>
    </source>
</reference>
<dbReference type="HOGENOM" id="CLU_057089_0_0_4"/>
<reference evidence="3 4" key="3">
    <citation type="journal article" date="2008" name="FEMS Microbiol. Ecol.">
        <title>Identification and characterization of genes underlying chitinolysis in Collimonas fungivorans Ter331.</title>
        <authorList>
            <person name="Fritsche K."/>
            <person name="de Boer W."/>
            <person name="Gerards S."/>
            <person name="van den Berg M."/>
            <person name="van Veen J.A."/>
            <person name="Leveau J.H."/>
        </authorList>
    </citation>
    <scope>NUCLEOTIDE SEQUENCE [LARGE SCALE GENOMIC DNA]</scope>
    <source>
        <strain evidence="3 4">Ter331</strain>
    </source>
</reference>
<evidence type="ECO:0000313" key="4">
    <source>
        <dbReference type="Proteomes" id="UP000008392"/>
    </source>
</evidence>
<dbReference type="Gene3D" id="1.25.40.10">
    <property type="entry name" value="Tetratricopeptide repeat domain"/>
    <property type="match status" value="2"/>
</dbReference>
<dbReference type="Proteomes" id="UP000008392">
    <property type="component" value="Chromosome"/>
</dbReference>
<dbReference type="EMBL" id="CP002745">
    <property type="protein sequence ID" value="AEK62996.1"/>
    <property type="molecule type" value="Genomic_DNA"/>
</dbReference>
<evidence type="ECO:0000313" key="3">
    <source>
        <dbReference type="EMBL" id="AEK62996.1"/>
    </source>
</evidence>
<proteinExistence type="predicted"/>
<dbReference type="InterPro" id="IPR019734">
    <property type="entry name" value="TPR_rpt"/>
</dbReference>
<organism evidence="3 4">
    <name type="scientific">Collimonas fungivorans (strain Ter331)</name>
    <dbReference type="NCBI Taxonomy" id="1005048"/>
    <lineage>
        <taxon>Bacteria</taxon>
        <taxon>Pseudomonadati</taxon>
        <taxon>Pseudomonadota</taxon>
        <taxon>Betaproteobacteria</taxon>
        <taxon>Burkholderiales</taxon>
        <taxon>Oxalobacteraceae</taxon>
        <taxon>Collimonas</taxon>
    </lineage>
</organism>
<reference evidence="3 4" key="2">
    <citation type="journal article" date="2006" name="J. Microbiol. Methods">
        <title>Genomic flank-sequencing of plasposon insertion sites for rapid identification of functional genes.</title>
        <authorList>
            <person name="Leveau J.H."/>
            <person name="Gerards S."/>
            <person name="Fritsche K."/>
            <person name="Zondag G."/>
            <person name="van Veen J.A."/>
        </authorList>
    </citation>
    <scope>NUCLEOTIDE SEQUENCE [LARGE SCALE GENOMIC DNA]</scope>
    <source>
        <strain evidence="3 4">Ter331</strain>
    </source>
</reference>
<dbReference type="SMART" id="SM00028">
    <property type="entry name" value="TPR"/>
    <property type="match status" value="2"/>
</dbReference>
<reference evidence="3 4" key="5">
    <citation type="journal article" date="2011" name="ISME J.">
        <title>Dual transcriptional profiling of a bacterial/fungal confrontation: Collimonas fungivorans versus Aspergillus niger.</title>
        <authorList>
            <person name="Mela F."/>
            <person name="Fritsche K."/>
            <person name="de Boer W."/>
            <person name="van Veen J.A."/>
            <person name="de Graaff L.H."/>
            <person name="van den Berg M."/>
            <person name="Leveau J.H."/>
        </authorList>
    </citation>
    <scope>NUCLEOTIDE SEQUENCE [LARGE SCALE GENOMIC DNA]</scope>
    <source>
        <strain evidence="3 4">Ter331</strain>
    </source>
</reference>
<dbReference type="SUPFAM" id="SSF48452">
    <property type="entry name" value="TPR-like"/>
    <property type="match status" value="1"/>
</dbReference>
<evidence type="ECO:0000256" key="2">
    <source>
        <dbReference type="SAM" id="MobiDB-lite"/>
    </source>
</evidence>